<accession>A0AAV5EU91</accession>
<evidence type="ECO:0008006" key="7">
    <source>
        <dbReference type="Google" id="ProtNLM"/>
    </source>
</evidence>
<dbReference type="Pfam" id="PF24570">
    <property type="entry name" value="BACK_BPM_SPOP"/>
    <property type="match status" value="1"/>
</dbReference>
<evidence type="ECO:0000313" key="5">
    <source>
        <dbReference type="EMBL" id="GJN26059.1"/>
    </source>
</evidence>
<feature type="domain" description="MATH" evidence="4">
    <location>
        <begin position="1"/>
        <end position="126"/>
    </location>
</feature>
<name>A0AAV5EU91_ELECO</name>
<evidence type="ECO:0000256" key="2">
    <source>
        <dbReference type="ARBA" id="ARBA00010846"/>
    </source>
</evidence>
<dbReference type="Pfam" id="PF00651">
    <property type="entry name" value="BTB"/>
    <property type="match status" value="1"/>
</dbReference>
<dbReference type="PROSITE" id="PS50097">
    <property type="entry name" value="BTB"/>
    <property type="match status" value="1"/>
</dbReference>
<evidence type="ECO:0000256" key="1">
    <source>
        <dbReference type="ARBA" id="ARBA00004906"/>
    </source>
</evidence>
<dbReference type="Proteomes" id="UP001054889">
    <property type="component" value="Unassembled WGS sequence"/>
</dbReference>
<protein>
    <recommendedName>
        <fullName evidence="7">BTB domain-containing protein</fullName>
    </recommendedName>
</protein>
<dbReference type="SMART" id="SM00225">
    <property type="entry name" value="BTB"/>
    <property type="match status" value="1"/>
</dbReference>
<dbReference type="InterPro" id="IPR002083">
    <property type="entry name" value="MATH/TRAF_dom"/>
</dbReference>
<dbReference type="InterPro" id="IPR045005">
    <property type="entry name" value="BPM1-6"/>
</dbReference>
<dbReference type="GO" id="GO:0016567">
    <property type="term" value="P:protein ubiquitination"/>
    <property type="evidence" value="ECO:0007669"/>
    <property type="project" value="InterPro"/>
</dbReference>
<dbReference type="SUPFAM" id="SSF54695">
    <property type="entry name" value="POZ domain"/>
    <property type="match status" value="1"/>
</dbReference>
<comment type="pathway">
    <text evidence="1">Protein modification; protein ubiquitination.</text>
</comment>
<dbReference type="Pfam" id="PF22486">
    <property type="entry name" value="MATH_2"/>
    <property type="match status" value="1"/>
</dbReference>
<feature type="domain" description="BTB" evidence="3">
    <location>
        <begin position="156"/>
        <end position="222"/>
    </location>
</feature>
<dbReference type="InterPro" id="IPR056423">
    <property type="entry name" value="BACK_BPM_SPOP"/>
</dbReference>
<comment type="similarity">
    <text evidence="2">Belongs to the Tdpoz family.</text>
</comment>
<dbReference type="PROSITE" id="PS50144">
    <property type="entry name" value="MATH"/>
    <property type="match status" value="1"/>
</dbReference>
<dbReference type="CDD" id="cd00121">
    <property type="entry name" value="MATH"/>
    <property type="match status" value="1"/>
</dbReference>
<reference evidence="5" key="2">
    <citation type="submission" date="2021-12" db="EMBL/GenBank/DDBJ databases">
        <title>Resequencing data analysis of finger millet.</title>
        <authorList>
            <person name="Hatakeyama M."/>
            <person name="Aluri S."/>
            <person name="Balachadran M.T."/>
            <person name="Sivarajan S.R."/>
            <person name="Poveda L."/>
            <person name="Shimizu-Inatsugi R."/>
            <person name="Schlapbach R."/>
            <person name="Sreeman S.M."/>
            <person name="Shimizu K.K."/>
        </authorList>
    </citation>
    <scope>NUCLEOTIDE SEQUENCE</scope>
</reference>
<dbReference type="InterPro" id="IPR008974">
    <property type="entry name" value="TRAF-like"/>
</dbReference>
<dbReference type="PANTHER" id="PTHR26379">
    <property type="entry name" value="BTB/POZ AND MATH DOMAIN-CONTAINING PROTEIN 1"/>
    <property type="match status" value="1"/>
</dbReference>
<evidence type="ECO:0000259" key="4">
    <source>
        <dbReference type="PROSITE" id="PS50144"/>
    </source>
</evidence>
<dbReference type="InterPro" id="IPR011333">
    <property type="entry name" value="SKP1/BTB/POZ_sf"/>
</dbReference>
<dbReference type="SUPFAM" id="SSF49599">
    <property type="entry name" value="TRAF domain-like"/>
    <property type="match status" value="1"/>
</dbReference>
<organism evidence="5 6">
    <name type="scientific">Eleusine coracana subsp. coracana</name>
    <dbReference type="NCBI Taxonomy" id="191504"/>
    <lineage>
        <taxon>Eukaryota</taxon>
        <taxon>Viridiplantae</taxon>
        <taxon>Streptophyta</taxon>
        <taxon>Embryophyta</taxon>
        <taxon>Tracheophyta</taxon>
        <taxon>Spermatophyta</taxon>
        <taxon>Magnoliopsida</taxon>
        <taxon>Liliopsida</taxon>
        <taxon>Poales</taxon>
        <taxon>Poaceae</taxon>
        <taxon>PACMAD clade</taxon>
        <taxon>Chloridoideae</taxon>
        <taxon>Cynodonteae</taxon>
        <taxon>Eleusininae</taxon>
        <taxon>Eleusine</taxon>
    </lineage>
</organism>
<proteinExistence type="inferred from homology"/>
<evidence type="ECO:0000313" key="6">
    <source>
        <dbReference type="Proteomes" id="UP001054889"/>
    </source>
</evidence>
<reference evidence="5" key="1">
    <citation type="journal article" date="2018" name="DNA Res.">
        <title>Multiple hybrid de novo genome assembly of finger millet, an orphan allotetraploid crop.</title>
        <authorList>
            <person name="Hatakeyama M."/>
            <person name="Aluri S."/>
            <person name="Balachadran M.T."/>
            <person name="Sivarajan S.R."/>
            <person name="Patrignani A."/>
            <person name="Gruter S."/>
            <person name="Poveda L."/>
            <person name="Shimizu-Inatsugi R."/>
            <person name="Baeten J."/>
            <person name="Francoijs K.J."/>
            <person name="Nataraja K.N."/>
            <person name="Reddy Y.A.N."/>
            <person name="Phadnis S."/>
            <person name="Ravikumar R.L."/>
            <person name="Schlapbach R."/>
            <person name="Sreeman S.M."/>
            <person name="Shimizu K.K."/>
        </authorList>
    </citation>
    <scope>NUCLEOTIDE SEQUENCE</scope>
</reference>
<dbReference type="AlphaFoldDB" id="A0AAV5EU91"/>
<dbReference type="Gene3D" id="6.10.250.3030">
    <property type="match status" value="1"/>
</dbReference>
<dbReference type="PANTHER" id="PTHR26379:SF382">
    <property type="entry name" value="OS10G0435900 PROTEIN"/>
    <property type="match status" value="1"/>
</dbReference>
<evidence type="ECO:0000259" key="3">
    <source>
        <dbReference type="PROSITE" id="PS50097"/>
    </source>
</evidence>
<dbReference type="Gene3D" id="2.60.210.10">
    <property type="entry name" value="Apoptosis, Tumor Necrosis Factor Receptor Associated Protein 2, Chain A"/>
    <property type="match status" value="1"/>
</dbReference>
<keyword evidence="6" id="KW-1185">Reference proteome</keyword>
<sequence>MGSSSADEELPSAATLTESLPRTQNRWALKNLRHCWLALLQLINAEFSSVYLVLVDEVSEAVKAQVTFSLLDQDRKPVPSYRWATSVVDFSTLKTRSFGHQRFIKREDLARSPYLKDDCFIVRVDFCIVIKEAVLTPCDDDMQHLGDLLSREDGTNDIEFHVSGETFVAHRLVLAARSSVFRALLFGPTAANNNVIRIDDMDAHVFRALLVYAYTDALPADMEQEDERAMAERLLVAADKYKLQRLKTICEDRLCNHISTSSAATILELSELHQCPGLKKACFEFIDSSNSSVCHHRDQRIRAFSSKLPSYHEGANFQCYCSQHGKGIIV</sequence>
<comment type="caution">
    <text evidence="5">The sequence shown here is derived from an EMBL/GenBank/DDBJ whole genome shotgun (WGS) entry which is preliminary data.</text>
</comment>
<gene>
    <name evidence="5" type="primary">gb13957</name>
    <name evidence="5" type="ORF">PR202_gb13957</name>
</gene>
<dbReference type="Gene3D" id="3.30.710.10">
    <property type="entry name" value="Potassium Channel Kv1.1, Chain A"/>
    <property type="match status" value="1"/>
</dbReference>
<dbReference type="EMBL" id="BQKI01000079">
    <property type="protein sequence ID" value="GJN26059.1"/>
    <property type="molecule type" value="Genomic_DNA"/>
</dbReference>
<dbReference type="InterPro" id="IPR000210">
    <property type="entry name" value="BTB/POZ_dom"/>
</dbReference>